<evidence type="ECO:0000256" key="1">
    <source>
        <dbReference type="SAM" id="MobiDB-lite"/>
    </source>
</evidence>
<dbReference type="AlphaFoldDB" id="A0A9Q3DQ45"/>
<gene>
    <name evidence="2" type="ORF">O181_044463</name>
</gene>
<accession>A0A9Q3DQ45</accession>
<feature type="region of interest" description="Disordered" evidence="1">
    <location>
        <begin position="66"/>
        <end position="85"/>
    </location>
</feature>
<evidence type="ECO:0000313" key="3">
    <source>
        <dbReference type="Proteomes" id="UP000765509"/>
    </source>
</evidence>
<organism evidence="2 3">
    <name type="scientific">Austropuccinia psidii MF-1</name>
    <dbReference type="NCBI Taxonomy" id="1389203"/>
    <lineage>
        <taxon>Eukaryota</taxon>
        <taxon>Fungi</taxon>
        <taxon>Dikarya</taxon>
        <taxon>Basidiomycota</taxon>
        <taxon>Pucciniomycotina</taxon>
        <taxon>Pucciniomycetes</taxon>
        <taxon>Pucciniales</taxon>
        <taxon>Sphaerophragmiaceae</taxon>
        <taxon>Austropuccinia</taxon>
    </lineage>
</organism>
<sequence>MREHCFHNPRSCQQPRQVDSPKVIPQEAMVEHKPPQPLSQSQECSEAINAETQITRNQTNLLLVPGGIPDKSQRTQKDPLAKVPG</sequence>
<reference evidence="2" key="1">
    <citation type="submission" date="2021-03" db="EMBL/GenBank/DDBJ databases">
        <title>Draft genome sequence of rust myrtle Austropuccinia psidii MF-1, a brazilian biotype.</title>
        <authorList>
            <person name="Quecine M.C."/>
            <person name="Pachon D.M.R."/>
            <person name="Bonatelli M.L."/>
            <person name="Correr F.H."/>
            <person name="Franceschini L.M."/>
            <person name="Leite T.F."/>
            <person name="Margarido G.R.A."/>
            <person name="Almeida C.A."/>
            <person name="Ferrarezi J.A."/>
            <person name="Labate C.A."/>
        </authorList>
    </citation>
    <scope>NUCLEOTIDE SEQUENCE</scope>
    <source>
        <strain evidence="2">MF-1</strain>
    </source>
</reference>
<keyword evidence="3" id="KW-1185">Reference proteome</keyword>
<dbReference type="EMBL" id="AVOT02018109">
    <property type="protein sequence ID" value="MBW0504748.1"/>
    <property type="molecule type" value="Genomic_DNA"/>
</dbReference>
<feature type="compositionally biased region" description="Basic and acidic residues" evidence="1">
    <location>
        <begin position="71"/>
        <end position="85"/>
    </location>
</feature>
<name>A0A9Q3DQ45_9BASI</name>
<proteinExistence type="predicted"/>
<dbReference type="Proteomes" id="UP000765509">
    <property type="component" value="Unassembled WGS sequence"/>
</dbReference>
<protein>
    <submittedName>
        <fullName evidence="2">Uncharacterized protein</fullName>
    </submittedName>
</protein>
<evidence type="ECO:0000313" key="2">
    <source>
        <dbReference type="EMBL" id="MBW0504748.1"/>
    </source>
</evidence>
<comment type="caution">
    <text evidence="2">The sequence shown here is derived from an EMBL/GenBank/DDBJ whole genome shotgun (WGS) entry which is preliminary data.</text>
</comment>